<dbReference type="AlphaFoldDB" id="A0A8J7LFZ5"/>
<dbReference type="Proteomes" id="UP000662314">
    <property type="component" value="Unassembled WGS sequence"/>
</dbReference>
<sequence length="64" mass="7269">MSTNPDRSDKGLRLSFIVIKWRKRQKLHTIAGNICTACVFDGRSPSIHDNGPQRHNAHPVIFVM</sequence>
<organism evidence="1 2">
    <name type="scientific">Dendronalium phyllosphericum CENA369</name>
    <dbReference type="NCBI Taxonomy" id="1725256"/>
    <lineage>
        <taxon>Bacteria</taxon>
        <taxon>Bacillati</taxon>
        <taxon>Cyanobacteriota</taxon>
        <taxon>Cyanophyceae</taxon>
        <taxon>Nostocales</taxon>
        <taxon>Nostocaceae</taxon>
        <taxon>Dendronalium</taxon>
        <taxon>Dendronalium phyllosphericum</taxon>
    </lineage>
</organism>
<comment type="caution">
    <text evidence="1">The sequence shown here is derived from an EMBL/GenBank/DDBJ whole genome shotgun (WGS) entry which is preliminary data.</text>
</comment>
<protein>
    <submittedName>
        <fullName evidence="1">Uncharacterized protein</fullName>
    </submittedName>
</protein>
<dbReference type="RefSeq" id="WP_214433181.1">
    <property type="nucleotide sequence ID" value="NZ_CAWPUQ010000304.1"/>
</dbReference>
<name>A0A8J7LFZ5_9NOST</name>
<gene>
    <name evidence="1" type="ORF">I8752_15340</name>
</gene>
<accession>A0A8J7LFZ5</accession>
<reference evidence="1 2" key="1">
    <citation type="journal article" date="2021" name="Int. J. Syst. Evol. Microbiol.">
        <title>Amazonocrinis nigriterrae gen. nov., sp. nov., Atlanticothrix silvestris gen. nov., sp. nov. and Dendronalium phyllosphericum gen. nov., sp. nov., nostocacean cyanobacteria from Brazilian environments.</title>
        <authorList>
            <person name="Alvarenga D.O."/>
            <person name="Andreote A.P.D."/>
            <person name="Branco L.H.Z."/>
            <person name="Delbaje E."/>
            <person name="Cruz R.B."/>
            <person name="Varani A.M."/>
            <person name="Fiore M.F."/>
        </authorList>
    </citation>
    <scope>NUCLEOTIDE SEQUENCE [LARGE SCALE GENOMIC DNA]</scope>
    <source>
        <strain evidence="1 2">CENA369</strain>
    </source>
</reference>
<proteinExistence type="predicted"/>
<evidence type="ECO:0000313" key="2">
    <source>
        <dbReference type="Proteomes" id="UP000662314"/>
    </source>
</evidence>
<dbReference type="EMBL" id="JAECZA010000068">
    <property type="protein sequence ID" value="MBH8574369.1"/>
    <property type="molecule type" value="Genomic_DNA"/>
</dbReference>
<keyword evidence="2" id="KW-1185">Reference proteome</keyword>
<evidence type="ECO:0000313" key="1">
    <source>
        <dbReference type="EMBL" id="MBH8574369.1"/>
    </source>
</evidence>